<comment type="caution">
    <text evidence="1">The sequence shown here is derived from an EMBL/GenBank/DDBJ whole genome shotgun (WGS) entry which is preliminary data.</text>
</comment>
<dbReference type="Proteomes" id="UP001148629">
    <property type="component" value="Unassembled WGS sequence"/>
</dbReference>
<name>A0ACC1SA06_9HYPO</name>
<sequence length="1739" mass="193549">MAEPASAVRALIGTGFKAWNTFDTLIKEVNNAPLSLIHWTMVVGLMKNLCLLMKTKLEGLKSDSLTAAQKEFVGSIWEFIRCFDADLKQLTEGLPDADRFYAGNRSFRRDAILLFEQKLRADENVIKRIDRSIQLSQVSASGLSLLEPGPVDRIKETLDQLGRISSGLPSNDENLKEWRNNVQGLLTDAAIRDLLESPDSSNTPSDDSVNTRRPRTEPMAGSLRQLQYQFEAAQNLATRFCEADMPILAMSFQLQAIEFGGELREQQPDYALHFANRVDLAEKYVDIAIACKQQDQMAVDTALERLEMLCSAVLEESLPGTSPRLCDEQRRIGVMFSLLNKPTRAIELFNHALGGYIELSANEYHQQICRTYNLAVAEYQRAGQHVEKKAFRDLVADKLGTEFVFRRSELDRVIKWCKKRGFNVMEEEDLSSDTLTNDRGNTPLHEAVACSEMTVELLSELLRLEQFYEAEDKNGDTPLLAAVSKRDDEVVGALLKKAPYLVHVRDRSGQTPLHRCGQAKTLQLVLDAIKSASESRDESVEESATRPRRREVGIDSKDTFDQTALHLFCERGDHELVKMLVENNANVDAESLGGKTPLMVALKQGWSHKTLDAIIVTLVTHHAKTDIRDKYGKNDVQKALKKRGYTRRKLESLVSPGPTVRPDAGPSFSTPVHQQQSAASRIGSIFKHDKAYAVSDDSVTAPTDSGYASMKLDVGSKLHQLPQDDIDDDACTVYSVDSALPENEMDMYKTELSETILNHIRPLTSDTKLYRMITLALPNLLRSFALRLGCSSLSNEEKGIIDIANRFNEAAQRLPGEQELDSSPKIQDHTLAGYDIRQWAQGIGQEAVADPEKPRNDVADDVADEIEDQPSLVDLRGYRDIIFNSVSYKWLMTEITKGITLAVVEGGDDVCTEMHAKVSACLEQNKSVSSHRPSERYTMRFLIEWNPTEFFHEQFSGDSDMEHLLEDTLTLTGSVTDAQVLPCAEYLRQTWPRTGPDLLNLLKTAFISEQAISGELGDGSTIECSFHKSNLEVLAGGTADSVAMIGEQFGWVAAALRSSSSESGLATCRPQITIDTPPTGPAVCNMRFPVDANLVKGQDSGNGQCWHELFRNPVVVTGYPIPRRTRYGSGLEIQLNVMSGLTECPRINQYLGRHFLKGFSTALVPIEELNDVTLWHLYYSSDGSRLPYPNLETMHNVGRGIRDLAAGRHIVGWCSEAKFFAGSPNMNYAIKPSRLQRPGREFALEKISFSVGQIVTGGCQFAIGRKDAPIRITHGSYRAKLQWIIRKYVTLWDVDEERGWLINGCAALVHLLRMSLESSKLNQLASEFHFQDDKFEESSNPLSLSSALEILLNPNNQKLELDIKEQKSFTETRVLQDGQQETVTKTVTTWTTLRDRVEELYEMLEKLIDHNVASEASYKGINAKLRLQDQLEGWDFTDIATDQGPCYLRKANLPIHLLSWVDFVRQIPAITLFGKGFGDIIRASPTGSGDRAVTCQEWERLPKNHYLLGVSVADLQDIINSIGEQGADSIMVAPGMMWKNPIKGSPFHENCLCLSKGQPPQKHSHHSIQELVSDILRSGACMVDLDNHKNGAVIFGSKPGWKLPWRLLLDVGPAEKESPTESVLLGHSGTPELSSGNDHSSPSQAPNSLGPGDPDHSGLRTSANSRLGTSGQQLTPEAADSGTEPDTFRPPVAQDSEPEGVISPNEVNQDEEIESKRSGRQSWVRRKASLIKKRFRGGW</sequence>
<dbReference type="EMBL" id="JANRMS010000723">
    <property type="protein sequence ID" value="KAJ3535266.1"/>
    <property type="molecule type" value="Genomic_DNA"/>
</dbReference>
<gene>
    <name evidence="1" type="ORF">NM208_g7203</name>
</gene>
<reference evidence="1" key="1">
    <citation type="submission" date="2022-08" db="EMBL/GenBank/DDBJ databases">
        <title>Genome Sequence of Fusarium decemcellulare.</title>
        <authorList>
            <person name="Buettner E."/>
        </authorList>
    </citation>
    <scope>NUCLEOTIDE SEQUENCE</scope>
    <source>
        <strain evidence="1">Babe19</strain>
    </source>
</reference>
<protein>
    <submittedName>
        <fullName evidence="1">Uncharacterized protein</fullName>
    </submittedName>
</protein>
<evidence type="ECO:0000313" key="2">
    <source>
        <dbReference type="Proteomes" id="UP001148629"/>
    </source>
</evidence>
<evidence type="ECO:0000313" key="1">
    <source>
        <dbReference type="EMBL" id="KAJ3535266.1"/>
    </source>
</evidence>
<keyword evidence="2" id="KW-1185">Reference proteome</keyword>
<proteinExistence type="predicted"/>
<organism evidence="1 2">
    <name type="scientific">Fusarium decemcellulare</name>
    <dbReference type="NCBI Taxonomy" id="57161"/>
    <lineage>
        <taxon>Eukaryota</taxon>
        <taxon>Fungi</taxon>
        <taxon>Dikarya</taxon>
        <taxon>Ascomycota</taxon>
        <taxon>Pezizomycotina</taxon>
        <taxon>Sordariomycetes</taxon>
        <taxon>Hypocreomycetidae</taxon>
        <taxon>Hypocreales</taxon>
        <taxon>Nectriaceae</taxon>
        <taxon>Fusarium</taxon>
        <taxon>Fusarium decemcellulare species complex</taxon>
    </lineage>
</organism>
<accession>A0ACC1SA06</accession>